<dbReference type="AlphaFoldDB" id="M1E7L5"/>
<dbReference type="Proteomes" id="UP000011765">
    <property type="component" value="Chromosome"/>
</dbReference>
<dbReference type="RefSeq" id="WP_013755778.1">
    <property type="nucleotide sequence ID" value="NC_015499.1"/>
</dbReference>
<dbReference type="EMBL" id="CP002690">
    <property type="protein sequence ID" value="AEE14049.1"/>
    <property type="molecule type" value="Genomic_DNA"/>
</dbReference>
<name>M1E7L5_9BACT</name>
<dbReference type="HOGENOM" id="CLU_2792660_0_0_9"/>
<proteinExistence type="predicted"/>
<dbReference type="STRING" id="747365.Thena_0405"/>
<protein>
    <submittedName>
        <fullName evidence="1">Uncharacterized protein</fullName>
    </submittedName>
</protein>
<organism evidence="1 2">
    <name type="scientific">Thermodesulfobium narugense DSM 14796</name>
    <dbReference type="NCBI Taxonomy" id="747365"/>
    <lineage>
        <taxon>Bacteria</taxon>
        <taxon>Pseudomonadati</taxon>
        <taxon>Thermodesulfobiota</taxon>
        <taxon>Thermodesulfobiia</taxon>
        <taxon>Thermodesulfobiales</taxon>
        <taxon>Thermodesulfobiaceae</taxon>
        <taxon>Thermodesulfobium</taxon>
    </lineage>
</organism>
<evidence type="ECO:0000313" key="2">
    <source>
        <dbReference type="Proteomes" id="UP000011765"/>
    </source>
</evidence>
<reference evidence="1 2" key="1">
    <citation type="submission" date="2011-04" db="EMBL/GenBank/DDBJ databases">
        <title>The complete genome of Thermodesulfobium narugense DSM 14796.</title>
        <authorList>
            <consortium name="US DOE Joint Genome Institute (JGI-PGF)"/>
            <person name="Lucas S."/>
            <person name="Han J."/>
            <person name="Lapidus A."/>
            <person name="Bruce D."/>
            <person name="Goodwin L."/>
            <person name="Pitluck S."/>
            <person name="Peters L."/>
            <person name="Kyrpides N."/>
            <person name="Mavromatis K."/>
            <person name="Pagani I."/>
            <person name="Ivanova N."/>
            <person name="Ovchinnikova G."/>
            <person name="Zhang X."/>
            <person name="Saunders L."/>
            <person name="Detter J.C."/>
            <person name="Tapia R."/>
            <person name="Han C."/>
            <person name="Land M."/>
            <person name="Hauser L."/>
            <person name="Markowitz V."/>
            <person name="Cheng J.-F."/>
            <person name="Hugenholtz P."/>
            <person name="Woyke T."/>
            <person name="Wu D."/>
            <person name="Spring S."/>
            <person name="Schroeder M."/>
            <person name="Brambilla E."/>
            <person name="Klenk H.-P."/>
            <person name="Eisen J.A."/>
        </authorList>
    </citation>
    <scope>NUCLEOTIDE SEQUENCE [LARGE SCALE GENOMIC DNA]</scope>
    <source>
        <strain evidence="1 2">DSM 14796</strain>
    </source>
</reference>
<accession>M1E7L5</accession>
<evidence type="ECO:0000313" key="1">
    <source>
        <dbReference type="EMBL" id="AEE14049.1"/>
    </source>
</evidence>
<sequence>MIKVGDCYIPRDRLKNIAYLRRSEKDKKVSVAFSDSNLSEKFQSLSCNGVSDEELENLLKEIDEGSKV</sequence>
<gene>
    <name evidence="1" type="ORF">Thena_0405</name>
</gene>
<dbReference type="KEGG" id="tnr:Thena_0405"/>
<keyword evidence="2" id="KW-1185">Reference proteome</keyword>